<dbReference type="SUPFAM" id="SSF46785">
    <property type="entry name" value="Winged helix' DNA-binding domain"/>
    <property type="match status" value="1"/>
</dbReference>
<protein>
    <submittedName>
        <fullName evidence="1">Putative transcriptional regulator</fullName>
    </submittedName>
</protein>
<name>A0A8J7KLS8_9ACTN</name>
<dbReference type="InterPro" id="IPR036390">
    <property type="entry name" value="WH_DNA-bd_sf"/>
</dbReference>
<reference evidence="1" key="1">
    <citation type="submission" date="2020-11" db="EMBL/GenBank/DDBJ databases">
        <title>Sequencing the genomes of 1000 actinobacteria strains.</title>
        <authorList>
            <person name="Klenk H.-P."/>
        </authorList>
    </citation>
    <scope>NUCLEOTIDE SEQUENCE</scope>
    <source>
        <strain evidence="1">DSM 45356</strain>
    </source>
</reference>
<dbReference type="InterPro" id="IPR025855">
    <property type="entry name" value="Replic_Relax"/>
</dbReference>
<gene>
    <name evidence="1" type="ORF">IW245_004515</name>
</gene>
<evidence type="ECO:0000313" key="1">
    <source>
        <dbReference type="EMBL" id="MBG6138321.1"/>
    </source>
</evidence>
<dbReference type="AlphaFoldDB" id="A0A8J7KLS8"/>
<evidence type="ECO:0000313" key="2">
    <source>
        <dbReference type="Proteomes" id="UP000622552"/>
    </source>
</evidence>
<proteinExistence type="predicted"/>
<organism evidence="1 2">
    <name type="scientific">Longispora fulva</name>
    <dbReference type="NCBI Taxonomy" id="619741"/>
    <lineage>
        <taxon>Bacteria</taxon>
        <taxon>Bacillati</taxon>
        <taxon>Actinomycetota</taxon>
        <taxon>Actinomycetes</taxon>
        <taxon>Micromonosporales</taxon>
        <taxon>Micromonosporaceae</taxon>
        <taxon>Longispora</taxon>
    </lineage>
</organism>
<dbReference type="Proteomes" id="UP000622552">
    <property type="component" value="Unassembled WGS sequence"/>
</dbReference>
<accession>A0A8J7KLS8</accession>
<dbReference type="RefSeq" id="WP_197005095.1">
    <property type="nucleotide sequence ID" value="NZ_BONS01000017.1"/>
</dbReference>
<sequence>MRTNNTDPLLRAQSSLTDRDLRLADWLYDHGVLTTDQIAAALFPSLDFAQRRLLRLTALGVVARFRPQRWDGGSHPYHYLLDQLGTEIVAAQRNDSPPRKDQARRRRHHLTNRANLAHLLGTNQVFTDLAAYARTHPGTELRRWWPASRFYDGAGFYQRGDNPAMMISRLPRPDGHGMWATEGRVVPFYLEYDTGSEPIDTLVDKVSRYSTIASMAMRSWPVLFWLPSLRREHNFQERLANAKITSGVLLATTSADYVTARGLSPAEEVWWLHRSDGRRRTLAAVPYIDDALDGRQEE</sequence>
<keyword evidence="2" id="KW-1185">Reference proteome</keyword>
<dbReference type="EMBL" id="JADOUF010000001">
    <property type="protein sequence ID" value="MBG6138321.1"/>
    <property type="molecule type" value="Genomic_DNA"/>
</dbReference>
<dbReference type="Pfam" id="PF13814">
    <property type="entry name" value="Replic_Relax"/>
    <property type="match status" value="1"/>
</dbReference>
<comment type="caution">
    <text evidence="1">The sequence shown here is derived from an EMBL/GenBank/DDBJ whole genome shotgun (WGS) entry which is preliminary data.</text>
</comment>